<accession>A0A1G8MYR0</accession>
<dbReference type="InterPro" id="IPR029787">
    <property type="entry name" value="Nucleotide_cyclase"/>
</dbReference>
<dbReference type="Proteomes" id="UP000198525">
    <property type="component" value="Unassembled WGS sequence"/>
</dbReference>
<dbReference type="AlphaFoldDB" id="A0A1G8MYR0"/>
<dbReference type="InterPro" id="IPR001633">
    <property type="entry name" value="EAL_dom"/>
</dbReference>
<dbReference type="PROSITE" id="PS50113">
    <property type="entry name" value="PAC"/>
    <property type="match status" value="1"/>
</dbReference>
<gene>
    <name evidence="8" type="ORF">SAMN04487954_101167</name>
</gene>
<protein>
    <recommendedName>
        <fullName evidence="1">cyclic-guanylate-specific phosphodiesterase</fullName>
        <ecNumber evidence="1">3.1.4.52</ecNumber>
    </recommendedName>
</protein>
<dbReference type="SMART" id="SM00062">
    <property type="entry name" value="PBPb"/>
    <property type="match status" value="1"/>
</dbReference>
<dbReference type="PANTHER" id="PTHR44757">
    <property type="entry name" value="DIGUANYLATE CYCLASE DGCP"/>
    <property type="match status" value="1"/>
</dbReference>
<dbReference type="Gene3D" id="3.20.20.450">
    <property type="entry name" value="EAL domain"/>
    <property type="match status" value="1"/>
</dbReference>
<dbReference type="SMART" id="SM00091">
    <property type="entry name" value="PAS"/>
    <property type="match status" value="1"/>
</dbReference>
<proteinExistence type="predicted"/>
<dbReference type="PANTHER" id="PTHR44757:SF2">
    <property type="entry name" value="BIOFILM ARCHITECTURE MAINTENANCE PROTEIN MBAA"/>
    <property type="match status" value="1"/>
</dbReference>
<dbReference type="SUPFAM" id="SSF55785">
    <property type="entry name" value="PYP-like sensor domain (PAS domain)"/>
    <property type="match status" value="1"/>
</dbReference>
<dbReference type="InterPro" id="IPR000700">
    <property type="entry name" value="PAS-assoc_C"/>
</dbReference>
<dbReference type="SMART" id="SM00052">
    <property type="entry name" value="EAL"/>
    <property type="match status" value="1"/>
</dbReference>
<dbReference type="Gene3D" id="3.30.450.20">
    <property type="entry name" value="PAS domain"/>
    <property type="match status" value="1"/>
</dbReference>
<evidence type="ECO:0000256" key="1">
    <source>
        <dbReference type="ARBA" id="ARBA00012282"/>
    </source>
</evidence>
<dbReference type="PROSITE" id="PS50112">
    <property type="entry name" value="PAS"/>
    <property type="match status" value="1"/>
</dbReference>
<dbReference type="EMBL" id="FNES01000001">
    <property type="protein sequence ID" value="SDI72947.1"/>
    <property type="molecule type" value="Genomic_DNA"/>
</dbReference>
<evidence type="ECO:0000259" key="5">
    <source>
        <dbReference type="PROSITE" id="PS50113"/>
    </source>
</evidence>
<dbReference type="NCBIfam" id="TIGR00254">
    <property type="entry name" value="GGDEF"/>
    <property type="match status" value="1"/>
</dbReference>
<keyword evidence="3" id="KW-0812">Transmembrane</keyword>
<keyword evidence="3" id="KW-0472">Membrane</keyword>
<dbReference type="SUPFAM" id="SSF55073">
    <property type="entry name" value="Nucleotide cyclase"/>
    <property type="match status" value="1"/>
</dbReference>
<evidence type="ECO:0000259" key="4">
    <source>
        <dbReference type="PROSITE" id="PS50112"/>
    </source>
</evidence>
<dbReference type="Pfam" id="PF00990">
    <property type="entry name" value="GGDEF"/>
    <property type="match status" value="1"/>
</dbReference>
<dbReference type="InterPro" id="IPR043128">
    <property type="entry name" value="Rev_trsase/Diguanyl_cyclase"/>
</dbReference>
<dbReference type="InterPro" id="IPR052155">
    <property type="entry name" value="Biofilm_reg_signaling"/>
</dbReference>
<dbReference type="InterPro" id="IPR000160">
    <property type="entry name" value="GGDEF_dom"/>
</dbReference>
<dbReference type="STRING" id="376427.SAMN04487954_101167"/>
<organism evidence="8 9">
    <name type="scientific">Billgrantia gudaonensis</name>
    <dbReference type="NCBI Taxonomy" id="376427"/>
    <lineage>
        <taxon>Bacteria</taxon>
        <taxon>Pseudomonadati</taxon>
        <taxon>Pseudomonadota</taxon>
        <taxon>Gammaproteobacteria</taxon>
        <taxon>Oceanospirillales</taxon>
        <taxon>Halomonadaceae</taxon>
        <taxon>Billgrantia</taxon>
    </lineage>
</organism>
<dbReference type="InterPro" id="IPR035965">
    <property type="entry name" value="PAS-like_dom_sf"/>
</dbReference>
<dbReference type="SMART" id="SM00267">
    <property type="entry name" value="GGDEF"/>
    <property type="match status" value="1"/>
</dbReference>
<evidence type="ECO:0000259" key="6">
    <source>
        <dbReference type="PROSITE" id="PS50883"/>
    </source>
</evidence>
<name>A0A1G8MYR0_9GAMM</name>
<dbReference type="Gene3D" id="3.40.190.10">
    <property type="entry name" value="Periplasmic binding protein-like II"/>
    <property type="match status" value="2"/>
</dbReference>
<keyword evidence="9" id="KW-1185">Reference proteome</keyword>
<dbReference type="Gene3D" id="3.30.70.270">
    <property type="match status" value="1"/>
</dbReference>
<dbReference type="CDD" id="cd01949">
    <property type="entry name" value="GGDEF"/>
    <property type="match status" value="1"/>
</dbReference>
<dbReference type="SUPFAM" id="SSF141868">
    <property type="entry name" value="EAL domain-like"/>
    <property type="match status" value="1"/>
</dbReference>
<dbReference type="SUPFAM" id="SSF53850">
    <property type="entry name" value="Periplasmic binding protein-like II"/>
    <property type="match status" value="1"/>
</dbReference>
<feature type="domain" description="PAC" evidence="5">
    <location>
        <begin position="350"/>
        <end position="408"/>
    </location>
</feature>
<feature type="domain" description="GGDEF" evidence="7">
    <location>
        <begin position="440"/>
        <end position="578"/>
    </location>
</feature>
<dbReference type="NCBIfam" id="TIGR00229">
    <property type="entry name" value="sensory_box"/>
    <property type="match status" value="1"/>
</dbReference>
<dbReference type="FunFam" id="3.20.20.450:FF:000001">
    <property type="entry name" value="Cyclic di-GMP phosphodiesterase yahA"/>
    <property type="match status" value="1"/>
</dbReference>
<reference evidence="8 9" key="1">
    <citation type="submission" date="2016-10" db="EMBL/GenBank/DDBJ databases">
        <authorList>
            <person name="de Groot N.N."/>
        </authorList>
    </citation>
    <scope>NUCLEOTIDE SEQUENCE [LARGE SCALE GENOMIC DNA]</scope>
    <source>
        <strain evidence="8 9">CGMCC 1.6133</strain>
    </source>
</reference>
<dbReference type="PROSITE" id="PS50883">
    <property type="entry name" value="EAL"/>
    <property type="match status" value="1"/>
</dbReference>
<keyword evidence="3" id="KW-1133">Transmembrane helix</keyword>
<dbReference type="CDD" id="cd00130">
    <property type="entry name" value="PAS"/>
    <property type="match status" value="1"/>
</dbReference>
<evidence type="ECO:0000256" key="2">
    <source>
        <dbReference type="ARBA" id="ARBA00022636"/>
    </source>
</evidence>
<dbReference type="GO" id="GO:0071111">
    <property type="term" value="F:cyclic-guanylate-specific phosphodiesterase activity"/>
    <property type="evidence" value="ECO:0007669"/>
    <property type="project" value="UniProtKB-EC"/>
</dbReference>
<dbReference type="Pfam" id="PF00563">
    <property type="entry name" value="EAL"/>
    <property type="match status" value="1"/>
</dbReference>
<dbReference type="PROSITE" id="PS50887">
    <property type="entry name" value="GGDEF"/>
    <property type="match status" value="1"/>
</dbReference>
<dbReference type="CDD" id="cd01948">
    <property type="entry name" value="EAL"/>
    <property type="match status" value="1"/>
</dbReference>
<dbReference type="InterPro" id="IPR013656">
    <property type="entry name" value="PAS_4"/>
</dbReference>
<sequence>MALLALPLTVAGETLRVGIYHNPPKLQLGEAERVSGILGDLLAAMASREGWQLEPIACQWQDCLQALQRGEIDLLPDVGWSEERAERLDFHRVPALHSWSQAYQGRGERVETAMDLDGKRIAVLQGSMQHDYLQQLLDSFDAGAVWVEVPSYSAAFEAVQDGEADVAVSNHFFGGWQGSEYGLRGTPIMFQPARLFYASSGGRQAQVLARIDEYLKRWKADGDSPYYAALQRWRGPASGSALVPPVVWWGMAALVLLLAVALGGNLLLKRRVASRTADLEKVKDRLSTILDSVEAYIYIKTPDLRYEYANRKVCEFLELPAEQVIGKRDSDFFDAETVASLHRNDLRVIDQGEKVVTEEVKIFKDGSRAFTFLSAKMPLRNNQGDIQSLCGISTDITDYREIQAHNHRLTFYDPLTGLPNRRQLLDHLELVTKSVHRSNHYAALLFIDLDNFKVVNDLQGLHRGDELLHRVAERLSEAVRESDTLARLGADEFVLLLHDLGEDMSRAASAAERVAEKLLAAILDARDVESSGLPTTGSIGITLFSGREASVDMAMQQADIALQQAKSAGGNSLRFFSSEMQSAVMARVHLEADLHQALQRDELALHYQVQVDGDTHVTGVEALLRWHHPRRGMVSPGVFIPLAESSQLILPIGHWVLQSACRQLARWSESKRTEALTISVNVSSVQFQQADFVAQVERLLDETGARPERLIMEVTESLLMDDPERVRDTMTALSELGIRFGLDDFGTGYSSLNYLKRLPLHQLKIDQSFVHDLLDDPVDAAIVETTITLANSLGLEVTAEGVETAEQHEWLKGRGCHSFQGYFYSRPVPIDELVLGVLPLPLDH</sequence>
<dbReference type="EC" id="3.1.4.52" evidence="1"/>
<dbReference type="Pfam" id="PF08448">
    <property type="entry name" value="PAS_4"/>
    <property type="match status" value="1"/>
</dbReference>
<feature type="transmembrane region" description="Helical" evidence="3">
    <location>
        <begin position="246"/>
        <end position="268"/>
    </location>
</feature>
<dbReference type="InterPro" id="IPR000014">
    <property type="entry name" value="PAS"/>
</dbReference>
<dbReference type="InterPro" id="IPR035919">
    <property type="entry name" value="EAL_sf"/>
</dbReference>
<keyword evidence="2" id="KW-0973">c-di-GMP</keyword>
<feature type="domain" description="EAL" evidence="6">
    <location>
        <begin position="587"/>
        <end position="841"/>
    </location>
</feature>
<dbReference type="InterPro" id="IPR001638">
    <property type="entry name" value="Solute-binding_3/MltF_N"/>
</dbReference>
<evidence type="ECO:0000313" key="8">
    <source>
        <dbReference type="EMBL" id="SDI72947.1"/>
    </source>
</evidence>
<evidence type="ECO:0000259" key="7">
    <source>
        <dbReference type="PROSITE" id="PS50887"/>
    </source>
</evidence>
<feature type="domain" description="PAS" evidence="4">
    <location>
        <begin position="282"/>
        <end position="352"/>
    </location>
</feature>
<evidence type="ECO:0000313" key="9">
    <source>
        <dbReference type="Proteomes" id="UP000198525"/>
    </source>
</evidence>
<evidence type="ECO:0000256" key="3">
    <source>
        <dbReference type="SAM" id="Phobius"/>
    </source>
</evidence>
<dbReference type="Pfam" id="PF00497">
    <property type="entry name" value="SBP_bac_3"/>
    <property type="match status" value="1"/>
</dbReference>